<dbReference type="RefSeq" id="WP_243248711.1">
    <property type="nucleotide sequence ID" value="NZ_LOHG01000024.1"/>
</dbReference>
<evidence type="ECO:0000256" key="1">
    <source>
        <dbReference type="SAM" id="MobiDB-lite"/>
    </source>
</evidence>
<reference evidence="2 3" key="1">
    <citation type="submission" date="2015-12" db="EMBL/GenBank/DDBJ databases">
        <title>Phylogenomics in the description of a new species in the Pseudomonas syringae group.</title>
        <authorList>
            <person name="Busquets A."/>
            <person name="Gomila M."/>
            <person name="Beiki F."/>
            <person name="Rahimian H."/>
            <person name="Mulet M."/>
            <person name="Sanchez D."/>
            <person name="Garcia-Valdes E."/>
            <person name="Lalucat J."/>
        </authorList>
    </citation>
    <scope>NUCLEOTIDE SEQUENCE [LARGE SCALE GENOMIC DNA]</scope>
    <source>
        <strain evidence="2 3">S25</strain>
    </source>
</reference>
<feature type="region of interest" description="Disordered" evidence="1">
    <location>
        <begin position="135"/>
        <end position="157"/>
    </location>
</feature>
<evidence type="ECO:0000313" key="3">
    <source>
        <dbReference type="Proteomes" id="UP001320513"/>
    </source>
</evidence>
<comment type="caution">
    <text evidence="2">The sequence shown here is derived from an EMBL/GenBank/DDBJ whole genome shotgun (WGS) entry which is preliminary data.</text>
</comment>
<feature type="region of interest" description="Disordered" evidence="1">
    <location>
        <begin position="1"/>
        <end position="32"/>
    </location>
</feature>
<dbReference type="InterPro" id="IPR006448">
    <property type="entry name" value="Phage_term_ssu_P27"/>
</dbReference>
<keyword evidence="3" id="KW-1185">Reference proteome</keyword>
<sequence>MARGRPPKPTALKLVQGNPGKRKLNSKAPSPDALAVVPDPPEWFGPIAVAAWQQVAPWLTEAKILTATDLHNLEAFCMAYQRWREAQADITLNGIIVMGAKQEIKNPACTVANETMRQMATFGSALGLDPAARARLKPGGAEKPNNPFTALRGGKAG</sequence>
<accession>A0ABS9ZQ46</accession>
<gene>
    <name evidence="2" type="ORF">AUC61_23965</name>
</gene>
<dbReference type="Pfam" id="PF05119">
    <property type="entry name" value="Terminase_4"/>
    <property type="match status" value="1"/>
</dbReference>
<name>A0ABS9ZQ46_9PSED</name>
<dbReference type="EMBL" id="LOHG01000024">
    <property type="protein sequence ID" value="MCI8212592.1"/>
    <property type="molecule type" value="Genomic_DNA"/>
</dbReference>
<dbReference type="NCBIfam" id="TIGR01558">
    <property type="entry name" value="sm_term_P27"/>
    <property type="match status" value="1"/>
</dbReference>
<proteinExistence type="predicted"/>
<evidence type="ECO:0000313" key="2">
    <source>
        <dbReference type="EMBL" id="MCI8212592.1"/>
    </source>
</evidence>
<protein>
    <submittedName>
        <fullName evidence="2">Terminase</fullName>
    </submittedName>
</protein>
<organism evidence="2 3">
    <name type="scientific">Pseudomonas maioricensis</name>
    <dbReference type="NCBI Taxonomy" id="1766623"/>
    <lineage>
        <taxon>Bacteria</taxon>
        <taxon>Pseudomonadati</taxon>
        <taxon>Pseudomonadota</taxon>
        <taxon>Gammaproteobacteria</taxon>
        <taxon>Pseudomonadales</taxon>
        <taxon>Pseudomonadaceae</taxon>
        <taxon>Pseudomonas</taxon>
    </lineage>
</organism>
<dbReference type="Proteomes" id="UP001320513">
    <property type="component" value="Unassembled WGS sequence"/>
</dbReference>